<evidence type="ECO:0000313" key="11">
    <source>
        <dbReference type="EMBL" id="KAL1501256.1"/>
    </source>
</evidence>
<protein>
    <recommendedName>
        <fullName evidence="10">Odorant receptor</fullName>
    </recommendedName>
</protein>
<comment type="caution">
    <text evidence="11">The sequence shown here is derived from an EMBL/GenBank/DDBJ whole genome shotgun (WGS) entry which is preliminary data.</text>
</comment>
<feature type="transmembrane region" description="Helical" evidence="10">
    <location>
        <begin position="247"/>
        <end position="268"/>
    </location>
</feature>
<dbReference type="EMBL" id="JBDJPC010000005">
    <property type="protein sequence ID" value="KAL1501256.1"/>
    <property type="molecule type" value="Genomic_DNA"/>
</dbReference>
<evidence type="ECO:0000256" key="1">
    <source>
        <dbReference type="ARBA" id="ARBA00004651"/>
    </source>
</evidence>
<dbReference type="GO" id="GO:0007165">
    <property type="term" value="P:signal transduction"/>
    <property type="evidence" value="ECO:0007669"/>
    <property type="project" value="UniProtKB-KW"/>
</dbReference>
<evidence type="ECO:0000256" key="6">
    <source>
        <dbReference type="ARBA" id="ARBA00022989"/>
    </source>
</evidence>
<dbReference type="InterPro" id="IPR004117">
    <property type="entry name" value="7tm6_olfct_rcpt"/>
</dbReference>
<sequence>MTRKASQNDMRPFDVIEHVFKCVFPILLLLTDKPSPQMPPGEAPDYFDMHYQFSAPYLLIPPKNSILKTIFWVVAVPHFFLTCMTTFLEYTKLFVGGSGNFSADILNFGISTLHLMAVSRVSRWFFVKSHYDKVLKQVREIHTELYYFDYDHVDDSSSKPIKKYVEGQTLDTRRHCLKISVAFITFVWINIIISYVTNYFTFPEVERWNPHKNKTSTYRDYPYPLYYPFDISISDGYYWLGFFYQPYAFLFLMCAFLCIDCLTVNTIIHLTSFINILNFAISCVDRNLNKSLSFEGSLKITEKRILKCIKMSEKIYKCCKMLNDVCSSQLFFQQICLSTVMCCSVYRVTSRPSSSEMIYLSSIVFSVALEMFNVAWQNQNFTLKAFELLSNIYELNWLSYSVKLRRVLLCFMMRIQKPFHFTMGLGFPLEIGVFLTMVKSSYSFYALITQSGNHLSYDQN</sequence>
<name>A0ABD1ER49_HYPHA</name>
<evidence type="ECO:0000313" key="12">
    <source>
        <dbReference type="Proteomes" id="UP001566132"/>
    </source>
</evidence>
<organism evidence="11 12">
    <name type="scientific">Hypothenemus hampei</name>
    <name type="common">Coffee berry borer</name>
    <dbReference type="NCBI Taxonomy" id="57062"/>
    <lineage>
        <taxon>Eukaryota</taxon>
        <taxon>Metazoa</taxon>
        <taxon>Ecdysozoa</taxon>
        <taxon>Arthropoda</taxon>
        <taxon>Hexapoda</taxon>
        <taxon>Insecta</taxon>
        <taxon>Pterygota</taxon>
        <taxon>Neoptera</taxon>
        <taxon>Endopterygota</taxon>
        <taxon>Coleoptera</taxon>
        <taxon>Polyphaga</taxon>
        <taxon>Cucujiformia</taxon>
        <taxon>Curculionidae</taxon>
        <taxon>Scolytinae</taxon>
        <taxon>Hypothenemus</taxon>
    </lineage>
</organism>
<dbReference type="PANTHER" id="PTHR21137">
    <property type="entry name" value="ODORANT RECEPTOR"/>
    <property type="match status" value="1"/>
</dbReference>
<feature type="transmembrane region" description="Helical" evidence="10">
    <location>
        <begin position="179"/>
        <end position="200"/>
    </location>
</feature>
<keyword evidence="9 10" id="KW-0807">Transducer</keyword>
<keyword evidence="5 10" id="KW-0552">Olfaction</keyword>
<keyword evidence="6 10" id="KW-1133">Transmembrane helix</keyword>
<dbReference type="Pfam" id="PF02949">
    <property type="entry name" value="7tm_6"/>
    <property type="match status" value="1"/>
</dbReference>
<comment type="caution">
    <text evidence="10">Lacks conserved residue(s) required for the propagation of feature annotation.</text>
</comment>
<evidence type="ECO:0000256" key="8">
    <source>
        <dbReference type="ARBA" id="ARBA00023170"/>
    </source>
</evidence>
<keyword evidence="3 10" id="KW-0716">Sensory transduction</keyword>
<evidence type="ECO:0000256" key="5">
    <source>
        <dbReference type="ARBA" id="ARBA00022725"/>
    </source>
</evidence>
<evidence type="ECO:0000256" key="9">
    <source>
        <dbReference type="ARBA" id="ARBA00023224"/>
    </source>
</evidence>
<feature type="transmembrane region" description="Helical" evidence="10">
    <location>
        <begin position="69"/>
        <end position="88"/>
    </location>
</feature>
<evidence type="ECO:0000256" key="4">
    <source>
        <dbReference type="ARBA" id="ARBA00022692"/>
    </source>
</evidence>
<dbReference type="AlphaFoldDB" id="A0ABD1ER49"/>
<dbReference type="GO" id="GO:0007608">
    <property type="term" value="P:sensory perception of smell"/>
    <property type="evidence" value="ECO:0007669"/>
    <property type="project" value="UniProtKB-KW"/>
</dbReference>
<dbReference type="Proteomes" id="UP001566132">
    <property type="component" value="Unassembled WGS sequence"/>
</dbReference>
<keyword evidence="12" id="KW-1185">Reference proteome</keyword>
<gene>
    <name evidence="11" type="ORF">ABEB36_006612</name>
</gene>
<dbReference type="GO" id="GO:0005886">
    <property type="term" value="C:plasma membrane"/>
    <property type="evidence" value="ECO:0007669"/>
    <property type="project" value="UniProtKB-SubCell"/>
</dbReference>
<dbReference type="PANTHER" id="PTHR21137:SF35">
    <property type="entry name" value="ODORANT RECEPTOR 19A-RELATED"/>
    <property type="match status" value="1"/>
</dbReference>
<evidence type="ECO:0000256" key="7">
    <source>
        <dbReference type="ARBA" id="ARBA00023136"/>
    </source>
</evidence>
<feature type="transmembrane region" description="Helical" evidence="10">
    <location>
        <begin position="108"/>
        <end position="126"/>
    </location>
</feature>
<keyword evidence="2" id="KW-1003">Cell membrane</keyword>
<keyword evidence="7 10" id="KW-0472">Membrane</keyword>
<keyword evidence="8 10" id="KW-0675">Receptor</keyword>
<proteinExistence type="inferred from homology"/>
<feature type="transmembrane region" description="Helical" evidence="10">
    <location>
        <begin position="427"/>
        <end position="448"/>
    </location>
</feature>
<reference evidence="11 12" key="1">
    <citation type="submission" date="2024-05" db="EMBL/GenBank/DDBJ databases">
        <title>Genetic variation in Jamaican populations of the coffee berry borer (Hypothenemus hampei).</title>
        <authorList>
            <person name="Errbii M."/>
            <person name="Myrie A."/>
        </authorList>
    </citation>
    <scope>NUCLEOTIDE SEQUENCE [LARGE SCALE GENOMIC DNA]</scope>
    <source>
        <strain evidence="11">JA-Hopewell-2020-01-JO</strain>
        <tissue evidence="11">Whole body</tissue>
    </source>
</reference>
<evidence type="ECO:0000256" key="10">
    <source>
        <dbReference type="RuleBase" id="RU351113"/>
    </source>
</evidence>
<comment type="subcellular location">
    <subcellularLocation>
        <location evidence="1 10">Cell membrane</location>
        <topology evidence="1 10">Multi-pass membrane protein</topology>
    </subcellularLocation>
</comment>
<evidence type="ECO:0000256" key="2">
    <source>
        <dbReference type="ARBA" id="ARBA00022475"/>
    </source>
</evidence>
<comment type="similarity">
    <text evidence="10">Belongs to the insect chemoreceptor superfamily. Heteromeric odorant receptor channel (TC 1.A.69) family.</text>
</comment>
<keyword evidence="4 10" id="KW-0812">Transmembrane</keyword>
<evidence type="ECO:0000256" key="3">
    <source>
        <dbReference type="ARBA" id="ARBA00022606"/>
    </source>
</evidence>
<accession>A0ABD1ER49</accession>